<dbReference type="AlphaFoldDB" id="A0A392W2P1"/>
<accession>A0A392W2P1</accession>
<name>A0A392W2P1_9FABA</name>
<comment type="caution">
    <text evidence="1">The sequence shown here is derived from an EMBL/GenBank/DDBJ whole genome shotgun (WGS) entry which is preliminary data.</text>
</comment>
<protein>
    <submittedName>
        <fullName evidence="1">Uncharacterized protein</fullName>
    </submittedName>
</protein>
<reference evidence="1 2" key="1">
    <citation type="journal article" date="2018" name="Front. Plant Sci.">
        <title>Red Clover (Trifolium pratense) and Zigzag Clover (T. medium) - A Picture of Genomic Similarities and Differences.</title>
        <authorList>
            <person name="Dluhosova J."/>
            <person name="Istvanek J."/>
            <person name="Nedelnik J."/>
            <person name="Repkova J."/>
        </authorList>
    </citation>
    <scope>NUCLEOTIDE SEQUENCE [LARGE SCALE GENOMIC DNA]</scope>
    <source>
        <strain evidence="2">cv. 10/8</strain>
        <tissue evidence="1">Leaf</tissue>
    </source>
</reference>
<keyword evidence="2" id="KW-1185">Reference proteome</keyword>
<evidence type="ECO:0000313" key="2">
    <source>
        <dbReference type="Proteomes" id="UP000265520"/>
    </source>
</evidence>
<evidence type="ECO:0000313" key="1">
    <source>
        <dbReference type="EMBL" id="MCI94557.1"/>
    </source>
</evidence>
<organism evidence="1 2">
    <name type="scientific">Trifolium medium</name>
    <dbReference type="NCBI Taxonomy" id="97028"/>
    <lineage>
        <taxon>Eukaryota</taxon>
        <taxon>Viridiplantae</taxon>
        <taxon>Streptophyta</taxon>
        <taxon>Embryophyta</taxon>
        <taxon>Tracheophyta</taxon>
        <taxon>Spermatophyta</taxon>
        <taxon>Magnoliopsida</taxon>
        <taxon>eudicotyledons</taxon>
        <taxon>Gunneridae</taxon>
        <taxon>Pentapetalae</taxon>
        <taxon>rosids</taxon>
        <taxon>fabids</taxon>
        <taxon>Fabales</taxon>
        <taxon>Fabaceae</taxon>
        <taxon>Papilionoideae</taxon>
        <taxon>50 kb inversion clade</taxon>
        <taxon>NPAAA clade</taxon>
        <taxon>Hologalegina</taxon>
        <taxon>IRL clade</taxon>
        <taxon>Trifolieae</taxon>
        <taxon>Trifolium</taxon>
    </lineage>
</organism>
<proteinExistence type="predicted"/>
<dbReference type="Proteomes" id="UP000265520">
    <property type="component" value="Unassembled WGS sequence"/>
</dbReference>
<sequence length="47" mass="5269">LAAQKTEQEKIKEDVKNLTEGQEIVLKVQEDISAKLNAILAHISRQP</sequence>
<feature type="non-terminal residue" evidence="1">
    <location>
        <position position="1"/>
    </location>
</feature>
<dbReference type="EMBL" id="LXQA011359717">
    <property type="protein sequence ID" value="MCI94557.1"/>
    <property type="molecule type" value="Genomic_DNA"/>
</dbReference>